<keyword evidence="2" id="KW-1185">Reference proteome</keyword>
<evidence type="ECO:0000313" key="1">
    <source>
        <dbReference type="EMBL" id="GBP93152.1"/>
    </source>
</evidence>
<accession>A0A4C2A054</accession>
<dbReference type="Proteomes" id="UP000299102">
    <property type="component" value="Unassembled WGS sequence"/>
</dbReference>
<reference evidence="1 2" key="1">
    <citation type="journal article" date="2019" name="Commun. Biol.">
        <title>The bagworm genome reveals a unique fibroin gene that provides high tensile strength.</title>
        <authorList>
            <person name="Kono N."/>
            <person name="Nakamura H."/>
            <person name="Ohtoshi R."/>
            <person name="Tomita M."/>
            <person name="Numata K."/>
            <person name="Arakawa K."/>
        </authorList>
    </citation>
    <scope>NUCLEOTIDE SEQUENCE [LARGE SCALE GENOMIC DNA]</scope>
</reference>
<name>A0A4C2A054_EUMVA</name>
<gene>
    <name evidence="1" type="ORF">EVAR_64410_1</name>
</gene>
<dbReference type="EMBL" id="BGZK01002343">
    <property type="protein sequence ID" value="GBP93152.1"/>
    <property type="molecule type" value="Genomic_DNA"/>
</dbReference>
<proteinExistence type="predicted"/>
<protein>
    <submittedName>
        <fullName evidence="1">Uncharacterized protein</fullName>
    </submittedName>
</protein>
<dbReference type="AlphaFoldDB" id="A0A4C2A054"/>
<sequence>MDRGCTSLGDINATVTLTLGREPRPDGEDALACKDLHIQFQIGSAVMHLDNLFDGDDQLGKSLTALL</sequence>
<dbReference type="Gene3D" id="3.15.10.30">
    <property type="entry name" value="Haemolymph juvenile hormone binding protein"/>
    <property type="match status" value="1"/>
</dbReference>
<dbReference type="InterPro" id="IPR010562">
    <property type="entry name" value="Haemolymph_juvenile_hormone-bd"/>
</dbReference>
<evidence type="ECO:0000313" key="2">
    <source>
        <dbReference type="Proteomes" id="UP000299102"/>
    </source>
</evidence>
<organism evidence="1 2">
    <name type="scientific">Eumeta variegata</name>
    <name type="common">Bagworm moth</name>
    <name type="synonym">Eumeta japonica</name>
    <dbReference type="NCBI Taxonomy" id="151549"/>
    <lineage>
        <taxon>Eukaryota</taxon>
        <taxon>Metazoa</taxon>
        <taxon>Ecdysozoa</taxon>
        <taxon>Arthropoda</taxon>
        <taxon>Hexapoda</taxon>
        <taxon>Insecta</taxon>
        <taxon>Pterygota</taxon>
        <taxon>Neoptera</taxon>
        <taxon>Endopterygota</taxon>
        <taxon>Lepidoptera</taxon>
        <taxon>Glossata</taxon>
        <taxon>Ditrysia</taxon>
        <taxon>Tineoidea</taxon>
        <taxon>Psychidae</taxon>
        <taxon>Oiketicinae</taxon>
        <taxon>Eumeta</taxon>
    </lineage>
</organism>
<dbReference type="OrthoDB" id="8174700at2759"/>
<dbReference type="Pfam" id="PF06585">
    <property type="entry name" value="JHBP"/>
    <property type="match status" value="1"/>
</dbReference>
<comment type="caution">
    <text evidence="1">The sequence shown here is derived from an EMBL/GenBank/DDBJ whole genome shotgun (WGS) entry which is preliminary data.</text>
</comment>
<dbReference type="InterPro" id="IPR038606">
    <property type="entry name" value="To_sf"/>
</dbReference>